<dbReference type="PANTHER" id="PTHR46082:SF11">
    <property type="entry name" value="AAA+ ATPASE DOMAIN-CONTAINING PROTEIN-RELATED"/>
    <property type="match status" value="1"/>
</dbReference>
<dbReference type="Pfam" id="PF00023">
    <property type="entry name" value="Ank"/>
    <property type="match status" value="1"/>
</dbReference>
<dbReference type="InterPro" id="IPR002110">
    <property type="entry name" value="Ankyrin_rpt"/>
</dbReference>
<feature type="domain" description="GPI inositol-deacylase winged helix" evidence="5">
    <location>
        <begin position="1172"/>
        <end position="1250"/>
    </location>
</feature>
<dbReference type="InterPro" id="IPR054471">
    <property type="entry name" value="GPIID_WHD"/>
</dbReference>
<dbReference type="SMART" id="SM00248">
    <property type="entry name" value="ANK"/>
    <property type="match status" value="6"/>
</dbReference>
<keyword evidence="2" id="KW-0040">ANK repeat</keyword>
<dbReference type="Gene3D" id="3.40.50.1580">
    <property type="entry name" value="Nucleoside phosphorylase domain"/>
    <property type="match status" value="1"/>
</dbReference>
<dbReference type="InterPro" id="IPR000845">
    <property type="entry name" value="Nucleoside_phosphorylase_d"/>
</dbReference>
<dbReference type="SUPFAM" id="SSF52540">
    <property type="entry name" value="P-loop containing nucleoside triphosphate hydrolases"/>
    <property type="match status" value="1"/>
</dbReference>
<reference evidence="7" key="1">
    <citation type="journal article" date="2020" name="bioRxiv">
        <title>Genomic and phenotypic heterogeneity of clinical isolates of the human pathogens Aspergillus fumigatus, Aspergillus lentulus and Aspergillus fumigatiaffinis.</title>
        <authorList>
            <person name="dos Santos R.A.C."/>
            <person name="Steenwyk J.L."/>
            <person name="Rivero-Menendez O."/>
            <person name="Mead M.E."/>
            <person name="Silva L.P."/>
            <person name="Bastos R.W."/>
            <person name="Alastruey-Izquierdo A."/>
            <person name="Goldman G.H."/>
            <person name="Rokas A."/>
        </authorList>
    </citation>
    <scope>NUCLEOTIDE SEQUENCE</scope>
    <source>
        <strain evidence="7">CNM-CM6805</strain>
    </source>
</reference>
<name>A0A8H4MDQ7_9EURO</name>
<dbReference type="Pfam" id="PF22939">
    <property type="entry name" value="WHD_GPIID"/>
    <property type="match status" value="1"/>
</dbReference>
<feature type="repeat" description="ANK" evidence="2">
    <location>
        <begin position="1532"/>
        <end position="1564"/>
    </location>
</feature>
<evidence type="ECO:0008006" key="9">
    <source>
        <dbReference type="Google" id="ProtNLM"/>
    </source>
</evidence>
<dbReference type="SUPFAM" id="SSF48403">
    <property type="entry name" value="Ankyrin repeat"/>
    <property type="match status" value="1"/>
</dbReference>
<feature type="domain" description="Nephrocystin 3-like N-terminal" evidence="6">
    <location>
        <begin position="895"/>
        <end position="1063"/>
    </location>
</feature>
<evidence type="ECO:0000313" key="8">
    <source>
        <dbReference type="Proteomes" id="UP000653565"/>
    </source>
</evidence>
<dbReference type="SUPFAM" id="SSF53167">
    <property type="entry name" value="Purine and uridine phosphorylases"/>
    <property type="match status" value="1"/>
</dbReference>
<dbReference type="Gene3D" id="1.25.40.20">
    <property type="entry name" value="Ankyrin repeat-containing domain"/>
    <property type="match status" value="2"/>
</dbReference>
<dbReference type="EMBL" id="JAAAPX010000013">
    <property type="protein sequence ID" value="KAF4243076.1"/>
    <property type="molecule type" value="Genomic_DNA"/>
</dbReference>
<dbReference type="Gene3D" id="3.40.50.300">
    <property type="entry name" value="P-loop containing nucleotide triphosphate hydrolases"/>
    <property type="match status" value="1"/>
</dbReference>
<evidence type="ECO:0000313" key="7">
    <source>
        <dbReference type="EMBL" id="KAF4243076.1"/>
    </source>
</evidence>
<comment type="caution">
    <text evidence="7">The sequence shown here is derived from an EMBL/GenBank/DDBJ whole genome shotgun (WGS) entry which is preliminary data.</text>
</comment>
<feature type="repeat" description="ANK" evidence="2">
    <location>
        <begin position="1623"/>
        <end position="1655"/>
    </location>
</feature>
<dbReference type="InterPro" id="IPR053137">
    <property type="entry name" value="NLR-like"/>
</dbReference>
<dbReference type="CDD" id="cd14688">
    <property type="entry name" value="bZIP_YAP"/>
    <property type="match status" value="1"/>
</dbReference>
<dbReference type="InterPro" id="IPR036770">
    <property type="entry name" value="Ankyrin_rpt-contain_sf"/>
</dbReference>
<keyword evidence="8" id="KW-1185">Reference proteome</keyword>
<dbReference type="InterPro" id="IPR056884">
    <property type="entry name" value="NPHP3-like_N"/>
</dbReference>
<reference evidence="7" key="2">
    <citation type="submission" date="2020-04" db="EMBL/GenBank/DDBJ databases">
        <authorList>
            <person name="Santos R.A.C."/>
            <person name="Steenwyk J.L."/>
            <person name="Rivero-Menendez O."/>
            <person name="Mead M.E."/>
            <person name="Silva L.P."/>
            <person name="Bastos R.W."/>
            <person name="Alastruey-Izquierdo A."/>
            <person name="Goldman G.H."/>
            <person name="Rokas A."/>
        </authorList>
    </citation>
    <scope>NUCLEOTIDE SEQUENCE</scope>
    <source>
        <strain evidence="7">CNM-CM6805</strain>
    </source>
</reference>
<evidence type="ECO:0000259" key="5">
    <source>
        <dbReference type="Pfam" id="PF22939"/>
    </source>
</evidence>
<dbReference type="InterPro" id="IPR021833">
    <property type="entry name" value="DUF3425"/>
</dbReference>
<feature type="domain" description="Nucleoside phosphorylase" evidence="4">
    <location>
        <begin position="526"/>
        <end position="817"/>
    </location>
</feature>
<sequence length="1864" mass="209923">MPQQAGVRAPQDDWTGVIDRKERRKLQNRLNQRLYRSRKRVVLVGPHSETSIFAPPASVSSSIESTSDRSLRDFYSAAAAEAHDKFTCAHAPPHALQFRQWFETAAYQSYLNGSPQRDHLISLSRLNVHRAINENITMIGMTPEWMKSDDAISIFNLQQPSFATERIPPSLRPTPIQLQVPHHPWLDFFPFPRMRHRLILAGDSFDDDELCHDLMAFWDTRNTAATLLVWGHPWDPKNWEVTESGAGSMPLANSTGSSALIEEPSLDWTRDNKLGLGHAAGEGEQPPIPQPISPPPISPSERVPGAPVLSLELSCSPTMPLSGSLEISIRVIYHSLSDNNNIVTGDEELRPTTFHIYAFKPVDGQFRIYRHRCRDQPSLEIEQQWETFHGDGHRHQFWDNPDKLIDVSENLDGQFPTLFLGESWSDFWIMTADGDGLPDDLKPGERLRYQFKGNTLDWWDWKTAEAHAQTVVTLPGSGVEPISNPKDNEGRPKRTGFEHCGVDGATWRISDMASVKRLHHGAYTVGWICALHVEMAAAKAMLDERHQNLPQPPRDNNNYVLGEIFGHNVVIACLPSGEYGTNSAATVSTQMLSTFPQIHFNLMVGISGGAPGTVDIRLGHVVVSNPTGKYGGVVQYDLGKTVGDGCSIHTGTLNRPPQRLLTAVGNLRSECMMGTTRVPEFLLEMEKKYPAMCDFQYPKSAVDNLFRADYDHSDPEQSCDSCCDKRMVVFRQPRLSQIPKIHYGLIASGNQVMKHAASRDRIAKEHGVICFEMEAAGLMNHFPCLVIRGICDYADSHKTKEWQKYAAATAAAYAKELLAVIQGSETVAGAMVQFGHIPEDSRVDEASMFHSLSQRDEWQIARNVGNTTFNIFERLSDYDPYRTCRDYLRRRCPDTTTWILSNAAFKNWLERRGHSCLWLTGKIGCGKTLVTSTIVQFLETLHSDSSTLVAHFFYSHCNRGHLKARDLFESFTKQILAYLSRIAKPFPAAVVKNLKVLYKVGSYPSSLREMVEDVFLLACRAVPNAIYVVDGLDECERPEVLEIFEVFRAMFSQNNSRILVSGRDGIDLKQAIPGAMTIGIANQGNGNDIRKFVDWKIDEKSRDRPLTENMALLRDIKRKLLERADCMFLWVSLQLDMLWEECYTDAEIQTAMDNLPKDLSETYNRCLARINQKHNRLAQKVLYWVCVAIKPFEAAQMQEALAMDPNSGLVDSRNRLPTKEIIKFCPHLVIRDISDRIHLTHASVSQYLDERSAQVSRLWGDYTLNDARAELGDLCMTHLLSLSSVERRESDRAQVDVSQFLQAVKKRVPYAEALGLWTPRTAQISWPPKLPPRRVMTEASAFFDFARYHWARLTDGIDQSSQSWAKFTKVALQQHFSLWVHPWESIGQSAESHCVAALGWAIANRHQPLFSLLLDKNEPKMNKSVFNIPLYHYNNIPLLHLAARNFQSAVEPLVRLSKHPLLDHKRRLALHHAAETGSLRAMELLLQRLSKSINDRDVDGYTALHLAAMNKRNDMIELLIDKRASLSITDKKERTPLFYAVENFDCSTVQALISKGADVNTRDSTLQSPLFVAAEGLNASAVALLMCHSADAEVRDKYGYRALDVAASSFLRTVVSRRTAGEQVTQALYLAIQHGNVSVVDCLLRLGANLNWRLDQAPSPLSLAVRLGNFAIAELLADGWTSTDDGSDNTEELPSSRARLYRDRLIIRALEIGKYLNYRLFHQAAQAGRTDDLISLVDNDERRPFDISSMMAIIACIFGHAEAINALNDQGYIYDASSIMRAAESLGVDSLSTDLAERLFRPDRLRMVDDPDGALRLLLHIAREFGRAEVEATIFNIIWRIPSPTPEAIDNRHIVGYLKDPDPL</sequence>
<feature type="region of interest" description="Disordered" evidence="3">
    <location>
        <begin position="475"/>
        <end position="496"/>
    </location>
</feature>
<evidence type="ECO:0000256" key="3">
    <source>
        <dbReference type="SAM" id="MobiDB-lite"/>
    </source>
</evidence>
<feature type="compositionally biased region" description="Basic and acidic residues" evidence="3">
    <location>
        <begin position="486"/>
        <end position="496"/>
    </location>
</feature>
<proteinExistence type="predicted"/>
<dbReference type="PANTHER" id="PTHR46082">
    <property type="entry name" value="ATP/GTP-BINDING PROTEIN-RELATED"/>
    <property type="match status" value="1"/>
</dbReference>
<evidence type="ECO:0000256" key="2">
    <source>
        <dbReference type="PROSITE-ProRule" id="PRU00023"/>
    </source>
</evidence>
<dbReference type="Proteomes" id="UP000653565">
    <property type="component" value="Unassembled WGS sequence"/>
</dbReference>
<gene>
    <name evidence="7" type="ORF">CNMCM6805_001678</name>
</gene>
<dbReference type="InterPro" id="IPR027417">
    <property type="entry name" value="P-loop_NTPase"/>
</dbReference>
<evidence type="ECO:0000259" key="4">
    <source>
        <dbReference type="Pfam" id="PF01048"/>
    </source>
</evidence>
<dbReference type="PROSITE" id="PS50297">
    <property type="entry name" value="ANK_REP_REGION"/>
    <property type="match status" value="3"/>
</dbReference>
<dbReference type="Pfam" id="PF11905">
    <property type="entry name" value="DUF3425"/>
    <property type="match status" value="1"/>
</dbReference>
<dbReference type="Pfam" id="PF12796">
    <property type="entry name" value="Ank_2"/>
    <property type="match status" value="1"/>
</dbReference>
<protein>
    <recommendedName>
        <fullName evidence="9">Ankyrin repeat protein</fullName>
    </recommendedName>
</protein>
<evidence type="ECO:0000256" key="1">
    <source>
        <dbReference type="ARBA" id="ARBA00022737"/>
    </source>
</evidence>
<keyword evidence="1" id="KW-0677">Repeat</keyword>
<dbReference type="InterPro" id="IPR035994">
    <property type="entry name" value="Nucleoside_phosphorylase_sf"/>
</dbReference>
<dbReference type="GO" id="GO:0003824">
    <property type="term" value="F:catalytic activity"/>
    <property type="evidence" value="ECO:0007669"/>
    <property type="project" value="InterPro"/>
</dbReference>
<dbReference type="Pfam" id="PF24883">
    <property type="entry name" value="NPHP3_N"/>
    <property type="match status" value="1"/>
</dbReference>
<dbReference type="PRINTS" id="PR01415">
    <property type="entry name" value="ANKYRIN"/>
</dbReference>
<accession>A0A8H4MDQ7</accession>
<dbReference type="GO" id="GO:0009116">
    <property type="term" value="P:nucleoside metabolic process"/>
    <property type="evidence" value="ECO:0007669"/>
    <property type="project" value="InterPro"/>
</dbReference>
<feature type="repeat" description="ANK" evidence="2">
    <location>
        <begin position="1499"/>
        <end position="1531"/>
    </location>
</feature>
<organism evidence="7 8">
    <name type="scientific">Aspergillus fumigatiaffinis</name>
    <dbReference type="NCBI Taxonomy" id="340414"/>
    <lineage>
        <taxon>Eukaryota</taxon>
        <taxon>Fungi</taxon>
        <taxon>Dikarya</taxon>
        <taxon>Ascomycota</taxon>
        <taxon>Pezizomycotina</taxon>
        <taxon>Eurotiomycetes</taxon>
        <taxon>Eurotiomycetidae</taxon>
        <taxon>Eurotiales</taxon>
        <taxon>Aspergillaceae</taxon>
        <taxon>Aspergillus</taxon>
        <taxon>Aspergillus subgen. Fumigati</taxon>
    </lineage>
</organism>
<evidence type="ECO:0000259" key="6">
    <source>
        <dbReference type="Pfam" id="PF24883"/>
    </source>
</evidence>
<dbReference type="Pfam" id="PF01048">
    <property type="entry name" value="PNP_UDP_1"/>
    <property type="match status" value="1"/>
</dbReference>
<dbReference type="PROSITE" id="PS50088">
    <property type="entry name" value="ANK_REPEAT"/>
    <property type="match status" value="3"/>
</dbReference>